<keyword evidence="1" id="KW-1133">Transmembrane helix</keyword>
<keyword evidence="3" id="KW-1185">Reference proteome</keyword>
<proteinExistence type="predicted"/>
<protein>
    <submittedName>
        <fullName evidence="2">Uncharacterized protein</fullName>
    </submittedName>
</protein>
<dbReference type="EMBL" id="JAECZB010000024">
    <property type="protein sequence ID" value="MBH8553064.1"/>
    <property type="molecule type" value="Genomic_DNA"/>
</dbReference>
<dbReference type="Proteomes" id="UP000599391">
    <property type="component" value="Unassembled WGS sequence"/>
</dbReference>
<feature type="transmembrane region" description="Helical" evidence="1">
    <location>
        <begin position="48"/>
        <end position="67"/>
    </location>
</feature>
<feature type="transmembrane region" description="Helical" evidence="1">
    <location>
        <begin position="137"/>
        <end position="155"/>
    </location>
</feature>
<accession>A0A8J7HD70</accession>
<name>A0A8J7HD70_9CYAN</name>
<keyword evidence="1" id="KW-0472">Membrane</keyword>
<feature type="transmembrane region" description="Helical" evidence="1">
    <location>
        <begin position="110"/>
        <end position="131"/>
    </location>
</feature>
<feature type="transmembrane region" description="Helical" evidence="1">
    <location>
        <begin position="79"/>
        <end position="98"/>
    </location>
</feature>
<reference evidence="2 3" key="1">
    <citation type="journal article" date="2021" name="Int. J. Syst. Evol. Microbiol.">
        <title>Amazonocrinis nigriterrae gen. nov., sp. nov., Atlanticothrix silvestris gen. nov., sp. nov. and Dendronalium phyllosphericum gen. nov., sp. nov., nostocacean cyanobacteria from Brazilian environments.</title>
        <authorList>
            <person name="Alvarenga D.O."/>
            <person name="Andreote A.P.D."/>
            <person name="Branco L.H.Z."/>
            <person name="Delbaje E."/>
            <person name="Cruz R.B."/>
            <person name="Varani A.M."/>
            <person name="Fiore M.F."/>
        </authorList>
    </citation>
    <scope>NUCLEOTIDE SEQUENCE [LARGE SCALE GENOMIC DNA]</scope>
    <source>
        <strain evidence="2 3">CENA357</strain>
    </source>
</reference>
<dbReference type="RefSeq" id="WP_214439359.1">
    <property type="nucleotide sequence ID" value="NZ_JAECZB010000024.1"/>
</dbReference>
<keyword evidence="1" id="KW-0812">Transmembrane</keyword>
<evidence type="ECO:0000313" key="3">
    <source>
        <dbReference type="Proteomes" id="UP000599391"/>
    </source>
</evidence>
<dbReference type="AlphaFoldDB" id="A0A8J7HD70"/>
<gene>
    <name evidence="2" type="ORF">I8751_11940</name>
</gene>
<sequence>MKREIITRRDIEKQIRDIETAQPYLEDSTDSNTARNLIPKQDDYQSKLLKYIPTEVVALYITLDGIVKAAFNPQLSQEYWLWLWIIFAILLISTPLYLWRVTKVRKKKQLVISTVALVVWVFALGGAFVAFRWYKPFYGAIILPLYTFFIPILEAD</sequence>
<organism evidence="2 3">
    <name type="scientific">Atlanticothrix silvestris CENA357</name>
    <dbReference type="NCBI Taxonomy" id="1725252"/>
    <lineage>
        <taxon>Bacteria</taxon>
        <taxon>Bacillati</taxon>
        <taxon>Cyanobacteriota</taxon>
        <taxon>Cyanophyceae</taxon>
        <taxon>Nostocales</taxon>
        <taxon>Nodulariaceae</taxon>
        <taxon>Atlanticothrix</taxon>
        <taxon>Atlanticothrix silvestris</taxon>
    </lineage>
</organism>
<comment type="caution">
    <text evidence="2">The sequence shown here is derived from an EMBL/GenBank/DDBJ whole genome shotgun (WGS) entry which is preliminary data.</text>
</comment>
<evidence type="ECO:0000256" key="1">
    <source>
        <dbReference type="SAM" id="Phobius"/>
    </source>
</evidence>
<evidence type="ECO:0000313" key="2">
    <source>
        <dbReference type="EMBL" id="MBH8553064.1"/>
    </source>
</evidence>